<dbReference type="Gene3D" id="1.25.10.10">
    <property type="entry name" value="Leucine-rich Repeat Variant"/>
    <property type="match status" value="1"/>
</dbReference>
<dbReference type="GO" id="GO:0008278">
    <property type="term" value="C:cohesin complex"/>
    <property type="evidence" value="ECO:0007669"/>
    <property type="project" value="TreeGrafter"/>
</dbReference>
<feature type="compositionally biased region" description="Low complexity" evidence="1">
    <location>
        <begin position="1254"/>
        <end position="1265"/>
    </location>
</feature>
<dbReference type="SUPFAM" id="SSF48371">
    <property type="entry name" value="ARM repeat"/>
    <property type="match status" value="1"/>
</dbReference>
<feature type="compositionally biased region" description="Low complexity" evidence="1">
    <location>
        <begin position="1134"/>
        <end position="1146"/>
    </location>
</feature>
<feature type="compositionally biased region" description="Acidic residues" evidence="1">
    <location>
        <begin position="1229"/>
        <end position="1253"/>
    </location>
</feature>
<dbReference type="InterPro" id="IPR020839">
    <property type="entry name" value="SCD"/>
</dbReference>
<feature type="compositionally biased region" description="Acidic residues" evidence="1">
    <location>
        <begin position="20"/>
        <end position="30"/>
    </location>
</feature>
<dbReference type="OrthoDB" id="498590at2759"/>
<feature type="compositionally biased region" description="Acidic residues" evidence="1">
    <location>
        <begin position="1182"/>
        <end position="1192"/>
    </location>
</feature>
<feature type="region of interest" description="Disordered" evidence="1">
    <location>
        <begin position="1"/>
        <end position="53"/>
    </location>
</feature>
<evidence type="ECO:0000313" key="3">
    <source>
        <dbReference type="EMBL" id="PRW20268.1"/>
    </source>
</evidence>
<dbReference type="GO" id="GO:0007062">
    <property type="term" value="P:sister chromatid cohesion"/>
    <property type="evidence" value="ECO:0007669"/>
    <property type="project" value="UniProtKB-ARBA"/>
</dbReference>
<gene>
    <name evidence="3" type="ORF">C2E21_9191</name>
</gene>
<comment type="caution">
    <text evidence="3">The sequence shown here is derived from an EMBL/GenBank/DDBJ whole genome shotgun (WGS) entry which is preliminary data.</text>
</comment>
<feature type="domain" description="SCD" evidence="2">
    <location>
        <begin position="280"/>
        <end position="370"/>
    </location>
</feature>
<organism evidence="3 4">
    <name type="scientific">Chlorella sorokiniana</name>
    <name type="common">Freshwater green alga</name>
    <dbReference type="NCBI Taxonomy" id="3076"/>
    <lineage>
        <taxon>Eukaryota</taxon>
        <taxon>Viridiplantae</taxon>
        <taxon>Chlorophyta</taxon>
        <taxon>core chlorophytes</taxon>
        <taxon>Trebouxiophyceae</taxon>
        <taxon>Chlorellales</taxon>
        <taxon>Chlorellaceae</taxon>
        <taxon>Chlorella clade</taxon>
        <taxon>Chlorella</taxon>
    </lineage>
</organism>
<evidence type="ECO:0000259" key="2">
    <source>
        <dbReference type="PROSITE" id="PS51425"/>
    </source>
</evidence>
<feature type="region of interest" description="Disordered" evidence="1">
    <location>
        <begin position="478"/>
        <end position="504"/>
    </location>
</feature>
<feature type="compositionally biased region" description="Basic residues" evidence="1">
    <location>
        <begin position="1267"/>
        <end position="1276"/>
    </location>
</feature>
<dbReference type="Pfam" id="PF24571">
    <property type="entry name" value="HEAT_SCC3-SA"/>
    <property type="match status" value="1"/>
</dbReference>
<feature type="compositionally biased region" description="Acidic residues" evidence="1">
    <location>
        <begin position="1161"/>
        <end position="1174"/>
    </location>
</feature>
<feature type="region of interest" description="Disordered" evidence="1">
    <location>
        <begin position="437"/>
        <end position="460"/>
    </location>
</feature>
<feature type="compositionally biased region" description="Basic and acidic residues" evidence="1">
    <location>
        <begin position="575"/>
        <end position="585"/>
    </location>
</feature>
<accession>A0A2P6TCB5</accession>
<feature type="compositionally biased region" description="Acidic residues" evidence="1">
    <location>
        <begin position="1284"/>
        <end position="1307"/>
    </location>
</feature>
<proteinExistence type="predicted"/>
<dbReference type="InterPro" id="IPR039662">
    <property type="entry name" value="Cohesin_Scc3/SA"/>
</dbReference>
<feature type="region of interest" description="Disordered" evidence="1">
    <location>
        <begin position="569"/>
        <end position="591"/>
    </location>
</feature>
<protein>
    <submittedName>
        <fullName evidence="3">Sister-chromatid cohesion 3</fullName>
    </submittedName>
</protein>
<feature type="region of interest" description="Disordered" evidence="1">
    <location>
        <begin position="1132"/>
        <end position="1151"/>
    </location>
</feature>
<feature type="region of interest" description="Disordered" evidence="1">
    <location>
        <begin position="1158"/>
        <end position="1348"/>
    </location>
</feature>
<dbReference type="Pfam" id="PF21581">
    <property type="entry name" value="SCD"/>
    <property type="match status" value="1"/>
</dbReference>
<dbReference type="EMBL" id="LHPG02000025">
    <property type="protein sequence ID" value="PRW20268.1"/>
    <property type="molecule type" value="Genomic_DNA"/>
</dbReference>
<keyword evidence="4" id="KW-1185">Reference proteome</keyword>
<dbReference type="STRING" id="3076.A0A2P6TCB5"/>
<dbReference type="InterPro" id="IPR016024">
    <property type="entry name" value="ARM-type_fold"/>
</dbReference>
<dbReference type="InterPro" id="IPR056396">
    <property type="entry name" value="HEAT_SCC3-SA"/>
</dbReference>
<sequence>MVRGGGGRQRAPVSYAEPRLDDEEQDSDQEEQPKARKVTPSKPRARKRSAAEAAADAGEASLLDIVKHHGAAISVAAKDWVDRYKAGRAAATAELLTFLLQSCGVDTVLTEEAVEDGEVDALRQELDSQAQEDGLDDHWGRLVGGGRGASPAAARAFRANYLELWDKLMREAYAADVALWDQYLLDKLSAVLISLNTSVVREFRFVAVLTAAQLVTSWIQVQLALGEARDTAERQLAAEERKKGKAAAERVAAFKRTMDRCHARVQELKSYADSLFQGIFAHRFRDCAEEIRATAIEGIGGWVRLHPGAFLTDQASEIGYLKYVAWALSDKEPRVRLAAVNALLALYSNADNKAALQDFTQRFSQRFGELFYDVNEAVAVKGIQLNTMLVRLKEAQASRFAQVYELLADESGAVRHAVAELVAAMLEEQGEAVIKTAAQAGGSGKKKGRRKSGEGAAPVASTSELQLAGLLQVMHLLANPPPERPAGGDAMEEDEEEEGRTAVPLERQVVAQVVDALFDRVPMLSDWPLLLSWAASGRAESHFGEAGVTNLLHLLRDALAKATGGPLLAGAPAGEARRAGQRDRQQAQATARQDATLALMKDLPPLLRKLQTDPAQAAALVGLVPEMKLEVYSLKRQEKNFAGLAASVKDVFLKHADAQVAKECVAALAAAARSGPDSIKDAAQLALTECTDDVCQGLATAAAALERADKRRLAAATAAYERSGGEEESQQLFDARAALVRLQALLSLAPGGAAADDEEVYEGLHRLLESAAGGDPLPGAIVRPALLCQLLLLMWRLRHLEAGEFADTASVADLSGKRDAFMAQLHSMLSGPSAQDIKDEAASALGDAFLVFSRSKAEGSPAAAACADPSDDQVHAFWEQCKAVLRREVEFYEDDDAAVIAAKMAAQRGAATKAAQLAVFQAVPQHAWLAAQLVSQWVGPEGAVDDVAVRHWAPVGDVVKEACRLIKKTSPAAMPSIYLDALKAAYARIEPAGADYDDKDLPADVQEFFSLSDRIAKTYAGFNSSAAALEYIVVEGAKHALRNGPADTPFLEGIAFFVRSLPAGRATAVQAAVEASAAPHEPSQLDDDWNTYHLFVEAMRRRAAKTKVKSALKKKEGAAAAVEAAMDEEHAEEAGAAGAAGTAQRAAPRRRRGISFAAPEEAAEGLEEDGEAAAEPEREPIEEPEEEEEEEAAAYQRASEQPSGRRRALPRGGSQGRGGRGQLALAAVEQEEAEEEEDEQGQQWEEEEEEEEVAVMPTEEQLPTGRRGGRPPRQRRLQPMFAAAEDEEEEEQGEEEEEEDEDADLEQVELHTRRGGSQRRAAAVDAAPTLPAATQEEEERPARRRRRG</sequence>
<dbReference type="Pfam" id="PF08514">
    <property type="entry name" value="STAG"/>
    <property type="match status" value="1"/>
</dbReference>
<evidence type="ECO:0000313" key="4">
    <source>
        <dbReference type="Proteomes" id="UP000239899"/>
    </source>
</evidence>
<dbReference type="InterPro" id="IPR011989">
    <property type="entry name" value="ARM-like"/>
</dbReference>
<reference evidence="3 4" key="1">
    <citation type="journal article" date="2018" name="Plant J.">
        <title>Genome sequences of Chlorella sorokiniana UTEX 1602 and Micractinium conductrix SAG 241.80: implications to maltose excretion by a green alga.</title>
        <authorList>
            <person name="Arriola M.B."/>
            <person name="Velmurugan N."/>
            <person name="Zhang Y."/>
            <person name="Plunkett M.H."/>
            <person name="Hondzo H."/>
            <person name="Barney B.M."/>
        </authorList>
    </citation>
    <scope>NUCLEOTIDE SEQUENCE [LARGE SCALE GENOMIC DNA]</scope>
    <source>
        <strain evidence="4">UTEX 1602</strain>
    </source>
</reference>
<feature type="compositionally biased region" description="Low complexity" evidence="1">
    <location>
        <begin position="1321"/>
        <end position="1334"/>
    </location>
</feature>
<dbReference type="GO" id="GO:0003682">
    <property type="term" value="F:chromatin binding"/>
    <property type="evidence" value="ECO:0007669"/>
    <property type="project" value="TreeGrafter"/>
</dbReference>
<dbReference type="PANTHER" id="PTHR11199:SF0">
    <property type="entry name" value="LD34181P-RELATED"/>
    <property type="match status" value="1"/>
</dbReference>
<dbReference type="PANTHER" id="PTHR11199">
    <property type="entry name" value="STROMAL ANTIGEN"/>
    <property type="match status" value="1"/>
</dbReference>
<dbReference type="Proteomes" id="UP000239899">
    <property type="component" value="Unassembled WGS sequence"/>
</dbReference>
<dbReference type="GO" id="GO:0000785">
    <property type="term" value="C:chromatin"/>
    <property type="evidence" value="ECO:0007669"/>
    <property type="project" value="TreeGrafter"/>
</dbReference>
<dbReference type="GO" id="GO:0005634">
    <property type="term" value="C:nucleus"/>
    <property type="evidence" value="ECO:0007669"/>
    <property type="project" value="TreeGrafter"/>
</dbReference>
<dbReference type="PROSITE" id="PS51425">
    <property type="entry name" value="SCD"/>
    <property type="match status" value="1"/>
</dbReference>
<dbReference type="InterPro" id="IPR013721">
    <property type="entry name" value="STAG"/>
</dbReference>
<name>A0A2P6TCB5_CHLSO</name>
<evidence type="ECO:0000256" key="1">
    <source>
        <dbReference type="SAM" id="MobiDB-lite"/>
    </source>
</evidence>
<feature type="compositionally biased region" description="Basic residues" evidence="1">
    <location>
        <begin position="35"/>
        <end position="48"/>
    </location>
</feature>